<name>A0A6A4P9B3_LUPAL</name>
<reference evidence="2" key="1">
    <citation type="journal article" date="2020" name="Nat. Commun.">
        <title>Genome sequence of the cluster root forming white lupin.</title>
        <authorList>
            <person name="Hufnagel B."/>
            <person name="Marques A."/>
            <person name="Soriano A."/>
            <person name="Marques L."/>
            <person name="Divol F."/>
            <person name="Doumas P."/>
            <person name="Sallet E."/>
            <person name="Mancinotti D."/>
            <person name="Carrere S."/>
            <person name="Marande W."/>
            <person name="Arribat S."/>
            <person name="Keller J."/>
            <person name="Huneau C."/>
            <person name="Blein T."/>
            <person name="Aime D."/>
            <person name="Laguerre M."/>
            <person name="Taylor J."/>
            <person name="Schubert V."/>
            <person name="Nelson M."/>
            <person name="Geu-Flores F."/>
            <person name="Crespi M."/>
            <person name="Gallardo-Guerrero K."/>
            <person name="Delaux P.-M."/>
            <person name="Salse J."/>
            <person name="Berges H."/>
            <person name="Guyot R."/>
            <person name="Gouzy J."/>
            <person name="Peret B."/>
        </authorList>
    </citation>
    <scope>NUCLEOTIDE SEQUENCE [LARGE SCALE GENOMIC DNA]</scope>
    <source>
        <strain evidence="2">cv. Amiga</strain>
    </source>
</reference>
<dbReference type="AlphaFoldDB" id="A0A6A4P9B3"/>
<dbReference type="Pfam" id="PF26178">
    <property type="entry name" value="PI-PLC_cat"/>
    <property type="match status" value="1"/>
</dbReference>
<dbReference type="OrthoDB" id="1725342at2759"/>
<protein>
    <submittedName>
        <fullName evidence="1">Uncharacterized protein</fullName>
    </submittedName>
</protein>
<sequence>MFQRSDGGGAPEAVDVANGHLACGCKNIASCKANMTFGACDILLPKAEVTPLHASPPLHALGFGFRNCKPIDLLWLFVTTLLVAMILSL</sequence>
<dbReference type="Proteomes" id="UP000447434">
    <property type="component" value="Chromosome 16"/>
</dbReference>
<keyword evidence="2" id="KW-1185">Reference proteome</keyword>
<proteinExistence type="predicted"/>
<evidence type="ECO:0000313" key="1">
    <source>
        <dbReference type="EMBL" id="KAE9597274.1"/>
    </source>
</evidence>
<organism evidence="1 2">
    <name type="scientific">Lupinus albus</name>
    <name type="common">White lupine</name>
    <name type="synonym">Lupinus termis</name>
    <dbReference type="NCBI Taxonomy" id="3870"/>
    <lineage>
        <taxon>Eukaryota</taxon>
        <taxon>Viridiplantae</taxon>
        <taxon>Streptophyta</taxon>
        <taxon>Embryophyta</taxon>
        <taxon>Tracheophyta</taxon>
        <taxon>Spermatophyta</taxon>
        <taxon>Magnoliopsida</taxon>
        <taxon>eudicotyledons</taxon>
        <taxon>Gunneridae</taxon>
        <taxon>Pentapetalae</taxon>
        <taxon>rosids</taxon>
        <taxon>fabids</taxon>
        <taxon>Fabales</taxon>
        <taxon>Fabaceae</taxon>
        <taxon>Papilionoideae</taxon>
        <taxon>50 kb inversion clade</taxon>
        <taxon>genistoids sensu lato</taxon>
        <taxon>core genistoids</taxon>
        <taxon>Genisteae</taxon>
        <taxon>Lupinus</taxon>
    </lineage>
</organism>
<dbReference type="EMBL" id="WOCE01000016">
    <property type="protein sequence ID" value="KAE9597274.1"/>
    <property type="molecule type" value="Genomic_DNA"/>
</dbReference>
<comment type="caution">
    <text evidence="1">The sequence shown here is derived from an EMBL/GenBank/DDBJ whole genome shotgun (WGS) entry which is preliminary data.</text>
</comment>
<accession>A0A6A4P9B3</accession>
<evidence type="ECO:0000313" key="2">
    <source>
        <dbReference type="Proteomes" id="UP000447434"/>
    </source>
</evidence>
<gene>
    <name evidence="1" type="ORF">Lalb_Chr16g0384821</name>
</gene>